<accession>A0A9P8CQG2</accession>
<feature type="binding site" evidence="9">
    <location>
        <position position="111"/>
    </location>
    <ligand>
        <name>ATP</name>
        <dbReference type="ChEBI" id="CHEBI:30616"/>
    </ligand>
</feature>
<dbReference type="InterPro" id="IPR017441">
    <property type="entry name" value="Protein_kinase_ATP_BS"/>
</dbReference>
<comment type="catalytic activity">
    <reaction evidence="7">
        <text>L-threonyl-[protein] + ATP = O-phospho-L-threonyl-[protein] + ADP + H(+)</text>
        <dbReference type="Rhea" id="RHEA:46608"/>
        <dbReference type="Rhea" id="RHEA-COMP:11060"/>
        <dbReference type="Rhea" id="RHEA-COMP:11605"/>
        <dbReference type="ChEBI" id="CHEBI:15378"/>
        <dbReference type="ChEBI" id="CHEBI:30013"/>
        <dbReference type="ChEBI" id="CHEBI:30616"/>
        <dbReference type="ChEBI" id="CHEBI:61977"/>
        <dbReference type="ChEBI" id="CHEBI:456216"/>
        <dbReference type="EC" id="2.7.11.1"/>
    </reaction>
</comment>
<dbReference type="PROSITE" id="PS50011">
    <property type="entry name" value="PROTEIN_KINASE_DOM"/>
    <property type="match status" value="1"/>
</dbReference>
<evidence type="ECO:0000313" key="12">
    <source>
        <dbReference type="Proteomes" id="UP000887229"/>
    </source>
</evidence>
<evidence type="ECO:0000256" key="6">
    <source>
        <dbReference type="ARBA" id="ARBA00022840"/>
    </source>
</evidence>
<dbReference type="InterPro" id="IPR000719">
    <property type="entry name" value="Prot_kinase_dom"/>
</dbReference>
<keyword evidence="2" id="KW-0723">Serine/threonine-protein kinase</keyword>
<dbReference type="Gene3D" id="3.30.200.20">
    <property type="entry name" value="Phosphorylase Kinase, domain 1"/>
    <property type="match status" value="1"/>
</dbReference>
<dbReference type="InterPro" id="IPR011009">
    <property type="entry name" value="Kinase-like_dom_sf"/>
</dbReference>
<dbReference type="EC" id="2.7.11.1" evidence="1"/>
<dbReference type="InterPro" id="IPR051334">
    <property type="entry name" value="SRPK"/>
</dbReference>
<dbReference type="OrthoDB" id="5979581at2759"/>
<keyword evidence="12" id="KW-1185">Reference proteome</keyword>
<dbReference type="Pfam" id="PF00069">
    <property type="entry name" value="Pkinase"/>
    <property type="match status" value="2"/>
</dbReference>
<keyword evidence="5 11" id="KW-0418">Kinase</keyword>
<evidence type="ECO:0000259" key="10">
    <source>
        <dbReference type="PROSITE" id="PS50011"/>
    </source>
</evidence>
<keyword evidence="3" id="KW-0808">Transferase</keyword>
<proteinExistence type="predicted"/>
<name>A0A9P8CQG2_9HYPO</name>
<dbReference type="GO" id="GO:0000245">
    <property type="term" value="P:spliceosomal complex assembly"/>
    <property type="evidence" value="ECO:0007669"/>
    <property type="project" value="TreeGrafter"/>
</dbReference>
<sequence>MSVLEPATARTVRTRIQWHLTGSVRRATPRGVHNLTARGAKPLTTRPLFRYACDVDAEPLHRYTKGGYHPTHLGDQLKHGRYRVLHKLGWGGHSTVWAARDEEKGRYVAVKISVSEWQSEQANRQLQVMRTIATSSLQNAGAASVMKVLDHFELDGPNGTHECLVLELLGPSVSDIVDVRFVGDRLPAALAKKVARQTLLGLDYLHQHGIGHGVFTLSLSDSSGEDELSRILGRPELGPVRRVNGEPTEPGSIKIVDYGESFFDTEPPVTLHTPLAVRAPEVVFEDNFDHRVDLWSMGCLLFELFAGQTPFDVLMLTPGILTGQMEDFATDKLPKRWVERANRLKEESIDFVQAGREEEGAVSTHTLQQWLEEIYFDQGKSAELSLEDVRKLAELVSKMLYFEPSSRATASALLKDTWLS</sequence>
<dbReference type="SUPFAM" id="SSF56112">
    <property type="entry name" value="Protein kinase-like (PK-like)"/>
    <property type="match status" value="1"/>
</dbReference>
<dbReference type="GO" id="GO:0050684">
    <property type="term" value="P:regulation of mRNA processing"/>
    <property type="evidence" value="ECO:0007669"/>
    <property type="project" value="TreeGrafter"/>
</dbReference>
<evidence type="ECO:0000256" key="8">
    <source>
        <dbReference type="ARBA" id="ARBA00048679"/>
    </source>
</evidence>
<dbReference type="Proteomes" id="UP000887229">
    <property type="component" value="Unassembled WGS sequence"/>
</dbReference>
<dbReference type="PROSITE" id="PS00107">
    <property type="entry name" value="PROTEIN_KINASE_ATP"/>
    <property type="match status" value="1"/>
</dbReference>
<dbReference type="EMBL" id="MU251250">
    <property type="protein sequence ID" value="KAG9255598.1"/>
    <property type="molecule type" value="Genomic_DNA"/>
</dbReference>
<dbReference type="GO" id="GO:0005524">
    <property type="term" value="F:ATP binding"/>
    <property type="evidence" value="ECO:0007669"/>
    <property type="project" value="UniProtKB-UniRule"/>
</dbReference>
<evidence type="ECO:0000313" key="11">
    <source>
        <dbReference type="EMBL" id="KAG9255598.1"/>
    </source>
</evidence>
<organism evidence="11 12">
    <name type="scientific">Emericellopsis atlantica</name>
    <dbReference type="NCBI Taxonomy" id="2614577"/>
    <lineage>
        <taxon>Eukaryota</taxon>
        <taxon>Fungi</taxon>
        <taxon>Dikarya</taxon>
        <taxon>Ascomycota</taxon>
        <taxon>Pezizomycotina</taxon>
        <taxon>Sordariomycetes</taxon>
        <taxon>Hypocreomycetidae</taxon>
        <taxon>Hypocreales</taxon>
        <taxon>Bionectriaceae</taxon>
        <taxon>Emericellopsis</taxon>
    </lineage>
</organism>
<dbReference type="RefSeq" id="XP_046119522.1">
    <property type="nucleotide sequence ID" value="XM_046262133.1"/>
</dbReference>
<dbReference type="AlphaFoldDB" id="A0A9P8CQG2"/>
<evidence type="ECO:0000256" key="9">
    <source>
        <dbReference type="PROSITE-ProRule" id="PRU10141"/>
    </source>
</evidence>
<comment type="catalytic activity">
    <reaction evidence="8">
        <text>L-seryl-[protein] + ATP = O-phospho-L-seryl-[protein] + ADP + H(+)</text>
        <dbReference type="Rhea" id="RHEA:17989"/>
        <dbReference type="Rhea" id="RHEA-COMP:9863"/>
        <dbReference type="Rhea" id="RHEA-COMP:11604"/>
        <dbReference type="ChEBI" id="CHEBI:15378"/>
        <dbReference type="ChEBI" id="CHEBI:29999"/>
        <dbReference type="ChEBI" id="CHEBI:30616"/>
        <dbReference type="ChEBI" id="CHEBI:83421"/>
        <dbReference type="ChEBI" id="CHEBI:456216"/>
        <dbReference type="EC" id="2.7.11.1"/>
    </reaction>
</comment>
<dbReference type="PANTHER" id="PTHR47634">
    <property type="entry name" value="PROTEIN KINASE DOMAIN-CONTAINING PROTEIN-RELATED"/>
    <property type="match status" value="1"/>
</dbReference>
<evidence type="ECO:0000256" key="7">
    <source>
        <dbReference type="ARBA" id="ARBA00047899"/>
    </source>
</evidence>
<evidence type="ECO:0000256" key="2">
    <source>
        <dbReference type="ARBA" id="ARBA00022527"/>
    </source>
</evidence>
<evidence type="ECO:0000256" key="3">
    <source>
        <dbReference type="ARBA" id="ARBA00022679"/>
    </source>
</evidence>
<dbReference type="Gene3D" id="1.10.510.10">
    <property type="entry name" value="Transferase(Phosphotransferase) domain 1"/>
    <property type="match status" value="1"/>
</dbReference>
<gene>
    <name evidence="11" type="ORF">F5Z01DRAFT_635226</name>
</gene>
<comment type="caution">
    <text evidence="11">The sequence shown here is derived from an EMBL/GenBank/DDBJ whole genome shotgun (WGS) entry which is preliminary data.</text>
</comment>
<dbReference type="PANTHER" id="PTHR47634:SF9">
    <property type="entry name" value="PROTEIN KINASE DOMAIN-CONTAINING PROTEIN-RELATED"/>
    <property type="match status" value="1"/>
</dbReference>
<keyword evidence="4 9" id="KW-0547">Nucleotide-binding</keyword>
<protein>
    <recommendedName>
        <fullName evidence="1">non-specific serine/threonine protein kinase</fullName>
        <ecNumber evidence="1">2.7.11.1</ecNumber>
    </recommendedName>
</protein>
<evidence type="ECO:0000256" key="5">
    <source>
        <dbReference type="ARBA" id="ARBA00022777"/>
    </source>
</evidence>
<reference evidence="11" key="1">
    <citation type="journal article" date="2021" name="IMA Fungus">
        <title>Genomic characterization of three marine fungi, including Emericellopsis atlantica sp. nov. with signatures of a generalist lifestyle and marine biomass degradation.</title>
        <authorList>
            <person name="Hagestad O.C."/>
            <person name="Hou L."/>
            <person name="Andersen J.H."/>
            <person name="Hansen E.H."/>
            <person name="Altermark B."/>
            <person name="Li C."/>
            <person name="Kuhnert E."/>
            <person name="Cox R.J."/>
            <person name="Crous P.W."/>
            <person name="Spatafora J.W."/>
            <person name="Lail K."/>
            <person name="Amirebrahimi M."/>
            <person name="Lipzen A."/>
            <person name="Pangilinan J."/>
            <person name="Andreopoulos W."/>
            <person name="Hayes R.D."/>
            <person name="Ng V."/>
            <person name="Grigoriev I.V."/>
            <person name="Jackson S.A."/>
            <person name="Sutton T.D.S."/>
            <person name="Dobson A.D.W."/>
            <person name="Rama T."/>
        </authorList>
    </citation>
    <scope>NUCLEOTIDE SEQUENCE</scope>
    <source>
        <strain evidence="11">TS7</strain>
    </source>
</reference>
<keyword evidence="6 9" id="KW-0067">ATP-binding</keyword>
<evidence type="ECO:0000256" key="1">
    <source>
        <dbReference type="ARBA" id="ARBA00012513"/>
    </source>
</evidence>
<dbReference type="SMART" id="SM00220">
    <property type="entry name" value="S_TKc"/>
    <property type="match status" value="1"/>
</dbReference>
<dbReference type="GeneID" id="70293036"/>
<evidence type="ECO:0000256" key="4">
    <source>
        <dbReference type="ARBA" id="ARBA00022741"/>
    </source>
</evidence>
<feature type="domain" description="Protein kinase" evidence="10">
    <location>
        <begin position="82"/>
        <end position="419"/>
    </location>
</feature>
<dbReference type="GO" id="GO:0004674">
    <property type="term" value="F:protein serine/threonine kinase activity"/>
    <property type="evidence" value="ECO:0007669"/>
    <property type="project" value="UniProtKB-KW"/>
</dbReference>